<sequence length="2121" mass="241092">MLGLRKSLHFRRKRKNSNSSSLTSDVPDDASASNAVMDAVQQGHSEPLSSPKHNNTKPSETVSVDIKEVSDGESETKTTVASESSHEANTDALTMVTRKVIPLEDFGRVRAVTRDVTTVICRLPVYNESFVSEMNLRSYLQYISDERLIHMPRRGSDWDRVLSTAQFFGLQIWFFGTKINAFVPGCTGSAAAALASCQVLLEIGHGQAKALVPTFMALYELAMLLSNISQIHDLEYMPRHIKESAAHIFCDLVQLVGQIASHYRQRISGLEAGESIKISFDAAFGNQIDRVWQAKNSLCDNIWDFKLGSKGSPSDLRWLRKKLQPSFGPSVRNSLYDEVLEQLDRSEDTCSWIKDTLVQFFDSSDQVLSVTGPPGVGKTVLAEWVQERLARPLDHRSYAVLTYNFPYDSAKEATSFAFVKSILFQLLERSVGNVALYKQLIEAFKRNSKHHDAEELEATLWKTLHNGLQGAERDDSSIVLLTDGIDDTSGSTENSLGFHKKLRECVSKLSHTRVITFSRPIPHMTDEYRHFAITKQHVHEDIKVHLRQSLSKSHHWSEFSFSTCEQLVDDLATRSKGSFLWAYYVGRLLAQETSHDGFLASAQSMSPEISNVLGAIVNRLDLKKNETLKYLLSFMLVTSEPFAVDEVAELLSMDLHKRVISTTTLNMSKFVSQKCGDLVVIRGGRLHFRSSVIRSYVHTLLGKSLLSSHDAHLQLTLRMLVYARLNLDVDQELLSEELEDQAVDAVLNSHRFLGYVMRNWILHFRLSGLVDAKGNVKLAKDFADIFPESLMFCLLERSCWRRHHSGQDMLDQHELALHVREACFGKQHITVLQSLITLGHVHVTISESPVCGAGYFYRAVKLGQIILSSTSTIVAACTALFLTWTETIVITKRTEIITCREEMIRLMIVICKHRHGSSSDEVICWYEKLAKFYIDVKEEHRATVIYRELYEIIIIRFGKGSPRAREIGTFFGNLNIVFKGEEAEENIGELEDLIFETSGELEVTDQLCISMLIRLARSYVVCGKFYLAERLYISLWRRICVICHGTVSVDVHIAKIKIALAYVEFLREMKRIEEATTILICLWAEYEHHTCEVETLIIWIREIGTVCRTFGLLSITISILTKVWGWFRDSGRGGDDEGQQTTILITEVVEEITETTVTKKTTTITTTEVTETVVKEIFEMHFTRCKKAKVDHAFFSSCMALIALYIKSANWAQAEIIITRTLEITWKAVLSADVEITLCEHWVKECILVARRLAHCHHRQGSFEMAEKIYLRIYWACLSSFSLEDEVLQEAILVLVGFYEEHHRHEKVLEIYIEILGRYRKHLGHAHRLTIRTLYLLAAHCEMLGRKDAYGYYLEIVTVLNKGLKHCHHDAFKAAMFLCRHYHTRKMWVELQGICVVLWEAIVHHHRECDFTEDVIVELYEKYTYVLEVHAKVEFSVLYKICVEYKEVVTKRCGVDSSAFILVLITLAGLCEKSEEHYHESVTIYEEIITRTTTTKTTTTTITEKTVHTVKKRLSKMYVTIITKGSRSGKSIPLNRAIEICIETYEHLKLEFGCWHESTLMGLRDIIILYQKVATTESHQRIIQLLQVSVTEIITTLTVSVNLFAAAVTLASIYVSVGCVKEGHELLRQLRHLIVFRGAMPCSDITLKLDKHVSKVVFVFLIAFEQVLHGEKCVTSYSEIMANIIFESLLYEEYTRVIEHEENLEIVLECGARLRGFWEEHKRTDLLITLDAKLFAMFKHQYGAYFKATVDDHIRIFYLALLLELNKDRGATKVDFAALACKAGNDRVKTLLEAQDFHCALQVAACVFRFASQQKLYHRRSCIQLGYKLAEMLAGIDVPHPRGAKQNDVRKAMLDTSREVMADVLAAFRAAQIDIVSLRFEDVGGLIRLLGAQNNYGELESLLSRLWRSREVVQKSRGWSPDIVLNIGKMLVHALYAHGHVRAAIDTAELLSYNLRRSRGRLDVETLAVSRLLASLYASAGRAANAMSVHEAVLREISSASHRHDGSNAYLDRTQLAAEAGKHLALLKAAHHQLQGWTKSSGEFSDLYSRLNTSLQLGVPAFDQWVNTADKTAPDGKYVALREWKLEGDVRESVVWKRQTRELSKAGLDVVHAASQWWLVY</sequence>
<feature type="compositionally biased region" description="Polar residues" evidence="2">
    <location>
        <begin position="42"/>
        <end position="62"/>
    </location>
</feature>
<keyword evidence="1" id="KW-0677">Repeat</keyword>
<accession>A0ABR1GH91</accession>
<evidence type="ECO:0000259" key="3">
    <source>
        <dbReference type="Pfam" id="PF24883"/>
    </source>
</evidence>
<feature type="domain" description="Nephrocystin 3-like N-terminal" evidence="3">
    <location>
        <begin position="348"/>
        <end position="519"/>
    </location>
</feature>
<keyword evidence="5" id="KW-1185">Reference proteome</keyword>
<proteinExistence type="predicted"/>
<organism evidence="4 5">
    <name type="scientific">Neonectria punicea</name>
    <dbReference type="NCBI Taxonomy" id="979145"/>
    <lineage>
        <taxon>Eukaryota</taxon>
        <taxon>Fungi</taxon>
        <taxon>Dikarya</taxon>
        <taxon>Ascomycota</taxon>
        <taxon>Pezizomycotina</taxon>
        <taxon>Sordariomycetes</taxon>
        <taxon>Hypocreomycetidae</taxon>
        <taxon>Hypocreales</taxon>
        <taxon>Nectriaceae</taxon>
        <taxon>Neonectria</taxon>
    </lineage>
</organism>
<evidence type="ECO:0000256" key="2">
    <source>
        <dbReference type="SAM" id="MobiDB-lite"/>
    </source>
</evidence>
<dbReference type="Gene3D" id="1.25.40.10">
    <property type="entry name" value="Tetratricopeptide repeat domain"/>
    <property type="match status" value="1"/>
</dbReference>
<gene>
    <name evidence="4" type="ORF">QQX98_013092</name>
</gene>
<dbReference type="PANTHER" id="PTHR10039">
    <property type="entry name" value="AMELOGENIN"/>
    <property type="match status" value="1"/>
</dbReference>
<dbReference type="InterPro" id="IPR011990">
    <property type="entry name" value="TPR-like_helical_dom_sf"/>
</dbReference>
<dbReference type="PANTHER" id="PTHR10039:SF9">
    <property type="entry name" value="NACHT DOMAIN PROTEIN (AFU_ORTHOLOGUE AFUA_2G01760)"/>
    <property type="match status" value="1"/>
</dbReference>
<feature type="compositionally biased region" description="Basic and acidic residues" evidence="2">
    <location>
        <begin position="65"/>
        <end position="76"/>
    </location>
</feature>
<evidence type="ECO:0000256" key="1">
    <source>
        <dbReference type="ARBA" id="ARBA00022737"/>
    </source>
</evidence>
<dbReference type="Pfam" id="PF24883">
    <property type="entry name" value="NPHP3_N"/>
    <property type="match status" value="1"/>
</dbReference>
<dbReference type="InterPro" id="IPR056884">
    <property type="entry name" value="NPHP3-like_N"/>
</dbReference>
<reference evidence="4 5" key="1">
    <citation type="journal article" date="2025" name="Microbiol. Resour. Announc.">
        <title>Draft genome sequences for Neonectria magnoliae and Neonectria punicea, canker pathogens of Liriodendron tulipifera and Acer saccharum in West Virginia.</title>
        <authorList>
            <person name="Petronek H.M."/>
            <person name="Kasson M.T."/>
            <person name="Metheny A.M."/>
            <person name="Stauder C.M."/>
            <person name="Lovett B."/>
            <person name="Lynch S.C."/>
            <person name="Garnas J.R."/>
            <person name="Kasson L.R."/>
            <person name="Stajich J.E."/>
        </authorList>
    </citation>
    <scope>NUCLEOTIDE SEQUENCE [LARGE SCALE GENOMIC DNA]</scope>
    <source>
        <strain evidence="4 5">NRRL 64653</strain>
    </source>
</reference>
<comment type="caution">
    <text evidence="4">The sequence shown here is derived from an EMBL/GenBank/DDBJ whole genome shotgun (WGS) entry which is preliminary data.</text>
</comment>
<evidence type="ECO:0000313" key="5">
    <source>
        <dbReference type="Proteomes" id="UP001498476"/>
    </source>
</evidence>
<name>A0ABR1GH91_9HYPO</name>
<dbReference type="InterPro" id="IPR027417">
    <property type="entry name" value="P-loop_NTPase"/>
</dbReference>
<feature type="compositionally biased region" description="Basic residues" evidence="2">
    <location>
        <begin position="1"/>
        <end position="16"/>
    </location>
</feature>
<dbReference type="EMBL" id="JAZAVJ010000490">
    <property type="protein sequence ID" value="KAK7397536.1"/>
    <property type="molecule type" value="Genomic_DNA"/>
</dbReference>
<protein>
    <recommendedName>
        <fullName evidence="3">Nephrocystin 3-like N-terminal domain-containing protein</fullName>
    </recommendedName>
</protein>
<dbReference type="Gene3D" id="3.40.50.300">
    <property type="entry name" value="P-loop containing nucleotide triphosphate hydrolases"/>
    <property type="match status" value="1"/>
</dbReference>
<dbReference type="Proteomes" id="UP001498476">
    <property type="component" value="Unassembled WGS sequence"/>
</dbReference>
<dbReference type="SUPFAM" id="SSF52540">
    <property type="entry name" value="P-loop containing nucleoside triphosphate hydrolases"/>
    <property type="match status" value="1"/>
</dbReference>
<feature type="region of interest" description="Disordered" evidence="2">
    <location>
        <begin position="1"/>
        <end position="89"/>
    </location>
</feature>
<evidence type="ECO:0000313" key="4">
    <source>
        <dbReference type="EMBL" id="KAK7397536.1"/>
    </source>
</evidence>